<accession>A0A9Q4FVV6</accession>
<sequence length="140" mass="16612">MRNLLFSLLSIPLILLLGCAGENSSETSASDEDYLKKEVPRELYEDTVQMKEIIEQAYNEDRRLNRDEEILYDQFNSKYDDYESTRFYEGELTSAPRHLNNLLRSYLHDDPVLDSEDSHRTKFRRALHQLNELLDEVETY</sequence>
<keyword evidence="2" id="KW-1185">Reference proteome</keyword>
<evidence type="ECO:0000313" key="2">
    <source>
        <dbReference type="Proteomes" id="UP001057753"/>
    </source>
</evidence>
<organism evidence="1 2">
    <name type="scientific">Salipaludibacillus agaradhaerens</name>
    <name type="common">Bacillus agaradhaerens</name>
    <dbReference type="NCBI Taxonomy" id="76935"/>
    <lineage>
        <taxon>Bacteria</taxon>
        <taxon>Bacillati</taxon>
        <taxon>Bacillota</taxon>
        <taxon>Bacilli</taxon>
        <taxon>Bacillales</taxon>
        <taxon>Bacillaceae</taxon>
    </lineage>
</organism>
<protein>
    <submittedName>
        <fullName evidence="1">Uncharacterized protein</fullName>
    </submittedName>
</protein>
<name>A0A9Q4FVV6_SALAG</name>
<dbReference type="RefSeq" id="WP_257820592.1">
    <property type="nucleotide sequence ID" value="NZ_JABXYM010000001.1"/>
</dbReference>
<evidence type="ECO:0000313" key="1">
    <source>
        <dbReference type="EMBL" id="MCR6095850.1"/>
    </source>
</evidence>
<comment type="caution">
    <text evidence="1">The sequence shown here is derived from an EMBL/GenBank/DDBJ whole genome shotgun (WGS) entry which is preliminary data.</text>
</comment>
<dbReference type="Proteomes" id="UP001057753">
    <property type="component" value="Unassembled WGS sequence"/>
</dbReference>
<dbReference type="AlphaFoldDB" id="A0A9Q4FVV6"/>
<dbReference type="PROSITE" id="PS51257">
    <property type="entry name" value="PROKAR_LIPOPROTEIN"/>
    <property type="match status" value="1"/>
</dbReference>
<dbReference type="EMBL" id="JABXYM010000001">
    <property type="protein sequence ID" value="MCR6095850.1"/>
    <property type="molecule type" value="Genomic_DNA"/>
</dbReference>
<reference evidence="1" key="1">
    <citation type="submission" date="2020-06" db="EMBL/GenBank/DDBJ databases">
        <title>Insight into the genomes of haloalkaliphilic bacilli from Kenyan soda lakes.</title>
        <authorList>
            <person name="Mwirichia R."/>
            <person name="Villamizar G.C."/>
            <person name="Poehlein A."/>
            <person name="Mugweru J."/>
            <person name="Kipnyargis A."/>
            <person name="Kiplimo D."/>
            <person name="Orwa P."/>
            <person name="Daniel R."/>
        </authorList>
    </citation>
    <scope>NUCLEOTIDE SEQUENCE</scope>
    <source>
        <strain evidence="1">B1096_S55</strain>
    </source>
</reference>
<proteinExistence type="predicted"/>
<gene>
    <name evidence="1" type="ORF">HXA33_04770</name>
</gene>